<name>A0A9D4YU67_CHLVU</name>
<reference evidence="2" key="1">
    <citation type="journal article" date="2019" name="Plant J.">
        <title>Chlorella vulgaris genome assembly and annotation reveals the molecular basis for metabolic acclimation to high light conditions.</title>
        <authorList>
            <person name="Cecchin M."/>
            <person name="Marcolungo L."/>
            <person name="Rossato M."/>
            <person name="Girolomoni L."/>
            <person name="Cosentino E."/>
            <person name="Cuine S."/>
            <person name="Li-Beisson Y."/>
            <person name="Delledonne M."/>
            <person name="Ballottari M."/>
        </authorList>
    </citation>
    <scope>NUCLEOTIDE SEQUENCE</scope>
    <source>
        <strain evidence="2">211/11P</strain>
    </source>
</reference>
<organism evidence="2 3">
    <name type="scientific">Chlorella vulgaris</name>
    <name type="common">Green alga</name>
    <dbReference type="NCBI Taxonomy" id="3077"/>
    <lineage>
        <taxon>Eukaryota</taxon>
        <taxon>Viridiplantae</taxon>
        <taxon>Chlorophyta</taxon>
        <taxon>core chlorophytes</taxon>
        <taxon>Trebouxiophyceae</taxon>
        <taxon>Chlorellales</taxon>
        <taxon>Chlorellaceae</taxon>
        <taxon>Chlorella clade</taxon>
        <taxon>Chlorella</taxon>
    </lineage>
</organism>
<evidence type="ECO:0000256" key="1">
    <source>
        <dbReference type="SAM" id="MobiDB-lite"/>
    </source>
</evidence>
<dbReference type="AlphaFoldDB" id="A0A9D4YU67"/>
<proteinExistence type="predicted"/>
<comment type="caution">
    <text evidence="2">The sequence shown here is derived from an EMBL/GenBank/DDBJ whole genome shotgun (WGS) entry which is preliminary data.</text>
</comment>
<dbReference type="Proteomes" id="UP001055712">
    <property type="component" value="Unassembled WGS sequence"/>
</dbReference>
<gene>
    <name evidence="2" type="ORF">D9Q98_007970</name>
</gene>
<keyword evidence="3" id="KW-1185">Reference proteome</keyword>
<feature type="region of interest" description="Disordered" evidence="1">
    <location>
        <begin position="208"/>
        <end position="230"/>
    </location>
</feature>
<evidence type="ECO:0000313" key="2">
    <source>
        <dbReference type="EMBL" id="KAI3426002.1"/>
    </source>
</evidence>
<dbReference type="EMBL" id="SIDB01000011">
    <property type="protein sequence ID" value="KAI3426002.1"/>
    <property type="molecule type" value="Genomic_DNA"/>
</dbReference>
<reference evidence="2" key="2">
    <citation type="submission" date="2020-11" db="EMBL/GenBank/DDBJ databases">
        <authorList>
            <person name="Cecchin M."/>
            <person name="Marcolungo L."/>
            <person name="Rossato M."/>
            <person name="Girolomoni L."/>
            <person name="Cosentino E."/>
            <person name="Cuine S."/>
            <person name="Li-Beisson Y."/>
            <person name="Delledonne M."/>
            <person name="Ballottari M."/>
        </authorList>
    </citation>
    <scope>NUCLEOTIDE SEQUENCE</scope>
    <source>
        <strain evidence="2">211/11P</strain>
        <tissue evidence="2">Whole cell</tissue>
    </source>
</reference>
<evidence type="ECO:0000313" key="3">
    <source>
        <dbReference type="Proteomes" id="UP001055712"/>
    </source>
</evidence>
<feature type="region of interest" description="Disordered" evidence="1">
    <location>
        <begin position="146"/>
        <end position="169"/>
    </location>
</feature>
<accession>A0A9D4YU67</accession>
<feature type="compositionally biased region" description="Low complexity" evidence="1">
    <location>
        <begin position="146"/>
        <end position="157"/>
    </location>
</feature>
<protein>
    <submittedName>
        <fullName evidence="2">Uncharacterized protein</fullName>
    </submittedName>
</protein>
<sequence>MQLWTAPYDVLDVEGQLHTVSASAAALDTFARDLVQTYSWHSIEDMEVCSLQLPDMPNVWSPGWRFVEVGLWRVADANVSWRRGAYPDAADRLVIQLNTGFIDQVKPPWNRTEMVNPAHSYIQDQLRKRQQLETWKKAQQAAAAAAAAAEPAVAPGQPAEPPAQPDTEEVFQQSYRQLRDRAEDRLIAVLASTLRLAISSRGGVSLPTPPPLAAPAPAANVPGAGAGAGA</sequence>